<evidence type="ECO:0000313" key="3">
    <source>
        <dbReference type="Proteomes" id="UP001529085"/>
    </source>
</evidence>
<evidence type="ECO:0000256" key="1">
    <source>
        <dbReference type="SAM" id="SignalP"/>
    </source>
</evidence>
<gene>
    <name evidence="2" type="ORF">P7122_02795</name>
</gene>
<comment type="caution">
    <text evidence="2">The sequence shown here is derived from an EMBL/GenBank/DDBJ whole genome shotgun (WGS) entry which is preliminary data.</text>
</comment>
<keyword evidence="3" id="KW-1185">Reference proteome</keyword>
<feature type="chain" id="PRO_5047216746" description="Outer membrane protein beta-barrel domain-containing protein" evidence="1">
    <location>
        <begin position="20"/>
        <end position="189"/>
    </location>
</feature>
<feature type="signal peptide" evidence="1">
    <location>
        <begin position="1"/>
        <end position="19"/>
    </location>
</feature>
<name>A0ABT6FYC0_9FLAO</name>
<dbReference type="RefSeq" id="WP_278004250.1">
    <property type="nucleotide sequence ID" value="NZ_JARSBN010000001.1"/>
</dbReference>
<keyword evidence="1" id="KW-0732">Signal</keyword>
<dbReference type="SUPFAM" id="SSF56925">
    <property type="entry name" value="OMPA-like"/>
    <property type="match status" value="1"/>
</dbReference>
<sequence length="189" mass="21177">MKKIILAFALLAFSFNSFAQLDSNEWYLSFGVNAINNLGTQSPINSPDDWAFNKVPVSAAVEFSWSRQFSIEQSITLNGFTTSSIVDGNTINKELDYVSFDTHVKYYFGQYLFPNADWIDFFANAGVGFYHIDETNISGNLGGGVLFWLNGDRTFGLRAQAISKFALDAGDSGYDNNHFQYHLQATIRL</sequence>
<protein>
    <recommendedName>
        <fullName evidence="4">Outer membrane protein beta-barrel domain-containing protein</fullName>
    </recommendedName>
</protein>
<evidence type="ECO:0000313" key="2">
    <source>
        <dbReference type="EMBL" id="MDG4714786.1"/>
    </source>
</evidence>
<dbReference type="EMBL" id="JARSBN010000001">
    <property type="protein sequence ID" value="MDG4714786.1"/>
    <property type="molecule type" value="Genomic_DNA"/>
</dbReference>
<evidence type="ECO:0008006" key="4">
    <source>
        <dbReference type="Google" id="ProtNLM"/>
    </source>
</evidence>
<dbReference type="InterPro" id="IPR011250">
    <property type="entry name" value="OMP/PagP_B-barrel"/>
</dbReference>
<proteinExistence type="predicted"/>
<accession>A0ABT6FYC0</accession>
<reference evidence="2 3" key="1">
    <citation type="submission" date="2023-03" db="EMBL/GenBank/DDBJ databases">
        <title>Strain YYF002 represents a novel species in the genus Winogradskyella isolated from seawater.</title>
        <authorList>
            <person name="Fu Z.-Y."/>
        </authorList>
    </citation>
    <scope>NUCLEOTIDE SEQUENCE [LARGE SCALE GENOMIC DNA]</scope>
    <source>
        <strain evidence="2 3">YYF002</strain>
    </source>
</reference>
<dbReference type="Proteomes" id="UP001529085">
    <property type="component" value="Unassembled WGS sequence"/>
</dbReference>
<organism evidence="2 3">
    <name type="scientific">Winogradskyella marincola</name>
    <dbReference type="NCBI Taxonomy" id="3037795"/>
    <lineage>
        <taxon>Bacteria</taxon>
        <taxon>Pseudomonadati</taxon>
        <taxon>Bacteroidota</taxon>
        <taxon>Flavobacteriia</taxon>
        <taxon>Flavobacteriales</taxon>
        <taxon>Flavobacteriaceae</taxon>
        <taxon>Winogradskyella</taxon>
    </lineage>
</organism>